<accession>G8QVA9</accession>
<dbReference type="InterPro" id="IPR036676">
    <property type="entry name" value="PurM-like_C_sf"/>
</dbReference>
<dbReference type="FunFam" id="3.30.1330.10:FF:000013">
    <property type="entry name" value="Phosphoribosylformylglycinamidine synthase"/>
    <property type="match status" value="1"/>
</dbReference>
<dbReference type="SUPFAM" id="SSF56042">
    <property type="entry name" value="PurM C-terminal domain-like"/>
    <property type="match status" value="2"/>
</dbReference>
<protein>
    <submittedName>
        <fullName evidence="9">Phosphoribosylformylglycinamidine synthase, clade II</fullName>
    </submittedName>
</protein>
<dbReference type="KEGG" id="sgp:SpiGrapes_2664"/>
<keyword evidence="2" id="KW-0479">Metal-binding</keyword>
<dbReference type="InterPro" id="IPR041609">
    <property type="entry name" value="PurL_linker"/>
</dbReference>
<dbReference type="GO" id="GO:0005524">
    <property type="term" value="F:ATP binding"/>
    <property type="evidence" value="ECO:0007669"/>
    <property type="project" value="UniProtKB-KW"/>
</dbReference>
<dbReference type="SUPFAM" id="SSF52317">
    <property type="entry name" value="Class I glutamine amidotransferase-like"/>
    <property type="match status" value="1"/>
</dbReference>
<dbReference type="CDD" id="cd02203">
    <property type="entry name" value="PurL_repeat1"/>
    <property type="match status" value="1"/>
</dbReference>
<organism evidence="9 10">
    <name type="scientific">Sphaerochaeta pleomorpha (strain ATCC BAA-1885 / DSM 22778 / Grapes)</name>
    <dbReference type="NCBI Taxonomy" id="158190"/>
    <lineage>
        <taxon>Bacteria</taxon>
        <taxon>Pseudomonadati</taxon>
        <taxon>Spirochaetota</taxon>
        <taxon>Spirochaetia</taxon>
        <taxon>Spirochaetales</taxon>
        <taxon>Sphaerochaetaceae</taxon>
        <taxon>Sphaerochaeta</taxon>
    </lineage>
</organism>
<feature type="domain" description="Phosphoribosylformylglycinamidine synthase linker" evidence="8">
    <location>
        <begin position="185"/>
        <end position="225"/>
    </location>
</feature>
<dbReference type="Pfam" id="PF18072">
    <property type="entry name" value="FGAR-AT_linker"/>
    <property type="match status" value="1"/>
</dbReference>
<dbReference type="Proteomes" id="UP000005632">
    <property type="component" value="Chromosome"/>
</dbReference>
<reference evidence="9 10" key="1">
    <citation type="submission" date="2011-11" db="EMBL/GenBank/DDBJ databases">
        <title>Complete sequence of Spirochaeta sp. grapes.</title>
        <authorList>
            <consortium name="US DOE Joint Genome Institute"/>
            <person name="Lucas S."/>
            <person name="Han J."/>
            <person name="Lapidus A."/>
            <person name="Cheng J.-F."/>
            <person name="Goodwin L."/>
            <person name="Pitluck S."/>
            <person name="Peters L."/>
            <person name="Ovchinnikova G."/>
            <person name="Munk A.C."/>
            <person name="Detter J.C."/>
            <person name="Han C."/>
            <person name="Tapia R."/>
            <person name="Land M."/>
            <person name="Hauser L."/>
            <person name="Kyrpides N."/>
            <person name="Ivanova N."/>
            <person name="Pagani I."/>
            <person name="Ritalahtilisa K."/>
            <person name="Loeffler F."/>
            <person name="Woyke T."/>
        </authorList>
    </citation>
    <scope>NUCLEOTIDE SEQUENCE [LARGE SCALE GENOMIC DNA]</scope>
    <source>
        <strain evidence="10">ATCC BAA-1885 / DSM 22778 / Grapes</strain>
    </source>
</reference>
<name>G8QVA9_SPHPG</name>
<dbReference type="GO" id="GO:0005737">
    <property type="term" value="C:cytoplasm"/>
    <property type="evidence" value="ECO:0007669"/>
    <property type="project" value="TreeGrafter"/>
</dbReference>
<evidence type="ECO:0000313" key="10">
    <source>
        <dbReference type="Proteomes" id="UP000005632"/>
    </source>
</evidence>
<evidence type="ECO:0000256" key="1">
    <source>
        <dbReference type="ARBA" id="ARBA00022598"/>
    </source>
</evidence>
<dbReference type="STRING" id="158190.SpiGrapes_2664"/>
<dbReference type="Gene3D" id="3.30.1330.10">
    <property type="entry name" value="PurM-like, N-terminal domain"/>
    <property type="match status" value="2"/>
</dbReference>
<keyword evidence="10" id="KW-1185">Reference proteome</keyword>
<dbReference type="Pfam" id="PF13507">
    <property type="entry name" value="GATase_5"/>
    <property type="match status" value="1"/>
</dbReference>
<evidence type="ECO:0000256" key="6">
    <source>
        <dbReference type="ARBA" id="ARBA00022842"/>
    </source>
</evidence>
<dbReference type="PANTHER" id="PTHR10099:SF1">
    <property type="entry name" value="PHOSPHORIBOSYLFORMYLGLYCINAMIDINE SYNTHASE"/>
    <property type="match status" value="1"/>
</dbReference>
<dbReference type="CDD" id="cd02204">
    <property type="entry name" value="PurL_repeat2"/>
    <property type="match status" value="1"/>
</dbReference>
<dbReference type="GO" id="GO:0046872">
    <property type="term" value="F:metal ion binding"/>
    <property type="evidence" value="ECO:0007669"/>
    <property type="project" value="UniProtKB-KW"/>
</dbReference>
<dbReference type="InterPro" id="IPR036921">
    <property type="entry name" value="PurM-like_N_sf"/>
</dbReference>
<dbReference type="OrthoDB" id="9804441at2"/>
<dbReference type="eggNOG" id="COG0047">
    <property type="taxonomic scope" value="Bacteria"/>
</dbReference>
<evidence type="ECO:0000256" key="2">
    <source>
        <dbReference type="ARBA" id="ARBA00022723"/>
    </source>
</evidence>
<proteinExistence type="predicted"/>
<evidence type="ECO:0000256" key="5">
    <source>
        <dbReference type="ARBA" id="ARBA00022840"/>
    </source>
</evidence>
<keyword evidence="3" id="KW-0547">Nucleotide-binding</keyword>
<sequence>MVYRLFVEKKEGFRIQEAALAEDIRTFLGVTGLKDLRVVNRYDVQGIDQNLLERCKQTVFSEVQVDSVYTTLDFAKDAPVFGVEYLPGQFDQRSDSCSQCIQLISGGERPLVKSAKVYILEGEISSDELKTIKQYLINPVESQEVSLEPVGDLHLEMMPPEAVVSIEGFTDLGEEQLFQMVSTFALAMDFEDLKMVQAYFKSVHRNPTETELKVIDTYWSDHCRHTTFLTSLDSIAIEDEQVQQAYQQYLALRKTLGIKKPITLMDLATIGVKALKKAGKLERLDESEEINACSVKINVDHDGVDEPWLLLFKNETHNHPTEIEPFGGSATCIGGAIRDPLSGRAYVYQAMRLSGSANPLAPVEDTLEGKLAQRKIAVTSANGNSSYGNQIGLATGLVDEIYHPGFVAKHLELGAVVGAVPSCQVRREVPSPGDKIILVGGKTGLDGCGGATGSSKSHDLGSLSSCSAEVQKGNAPEERKLQRLMRNGKASLLIKRCNDFGAGGVSVAVGELAEGLEIYLDSIPCKYEGMDGTSLAISESQERMAVVLDAADVKLFCSYAEQENLEATVIATVTEQKHLVMYHGKRRIVDLDRSFLDTNGAEKHASVWVRNPKKKKRPVQQDKNSQLETLMADLNICSKQGLSERFDSTIGGGSVLMPFGGKYQKTPAQVMAAKIPVLEGETSTCSVMTYGYDPYRMEEDPFGGAFDAVVHSVAKLAASGADLTQVYLSFQEYFGRVNADPLRWGLPFSSLLGALKAQLLLQKGAIGGKDSMSGSFTQIDVPPTLVSFAISCSNAGDIISPEFKKSHSRVVLLCAEKEEKLPALFKKVSSLIREKRVLSCYAVGSGGIAEALVKMGFGNRIGFLVETGEDLFSKRYGSFVLELASEEELGVLLGHTCETYRFSGSGFDLRMEALEDLYDNKLEILYPRRAATDTHGTVPTLSFTRGNLAKPSYTCPKPKVLIPVFPGTNCEYDLKRALDSVGAQSEIFVINNASARHVQESANLFARKLADSQILCIPGGFSGGDEPDGSGKFIASFMRNPQIAEEITRLLEVRDGLACGICNGFQALVKLGLLPYGKIKTLDASCPTLTFNTLARHQSMLIRTRVASNSSPWLSNYRVGDISMLPISHGEGRFVCDAQLFSEMEKNGQIATQYVDQAGFATMEMPHNPNGSMYAIEGITSADGKVFGRMAHSERFGSHLYKNTPYVAENGIFRGAVEYFS</sequence>
<feature type="domain" description="PurM-like C-terminal" evidence="7">
    <location>
        <begin position="432"/>
        <end position="582"/>
    </location>
</feature>
<evidence type="ECO:0000259" key="8">
    <source>
        <dbReference type="Pfam" id="PF18072"/>
    </source>
</evidence>
<dbReference type="HOGENOM" id="CLU_003100_2_0_12"/>
<dbReference type="EMBL" id="CP003155">
    <property type="protein sequence ID" value="AEV30424.1"/>
    <property type="molecule type" value="Genomic_DNA"/>
</dbReference>
<dbReference type="Gene3D" id="3.90.650.10">
    <property type="entry name" value="PurM-like C-terminal domain"/>
    <property type="match status" value="2"/>
</dbReference>
<dbReference type="SUPFAM" id="SSF55326">
    <property type="entry name" value="PurM N-terminal domain-like"/>
    <property type="match status" value="2"/>
</dbReference>
<dbReference type="GO" id="GO:0006164">
    <property type="term" value="P:purine nucleotide biosynthetic process"/>
    <property type="evidence" value="ECO:0007669"/>
    <property type="project" value="UniProtKB-KW"/>
</dbReference>
<dbReference type="InterPro" id="IPR010141">
    <property type="entry name" value="FGAM_synthase"/>
</dbReference>
<dbReference type="AlphaFoldDB" id="G8QVA9"/>
<keyword evidence="6" id="KW-0460">Magnesium</keyword>
<dbReference type="NCBIfam" id="TIGR01857">
    <property type="entry name" value="FGAM-synthase"/>
    <property type="match status" value="1"/>
</dbReference>
<dbReference type="eggNOG" id="COG0046">
    <property type="taxonomic scope" value="Bacteria"/>
</dbReference>
<keyword evidence="5" id="KW-0067">ATP-binding</keyword>
<dbReference type="Pfam" id="PF02769">
    <property type="entry name" value="AIRS_C"/>
    <property type="match status" value="1"/>
</dbReference>
<evidence type="ECO:0000259" key="7">
    <source>
        <dbReference type="Pfam" id="PF02769"/>
    </source>
</evidence>
<keyword evidence="1" id="KW-0436">Ligase</keyword>
<dbReference type="InterPro" id="IPR010918">
    <property type="entry name" value="PurM-like_C_dom"/>
</dbReference>
<dbReference type="SMART" id="SM01211">
    <property type="entry name" value="GATase_5"/>
    <property type="match status" value="1"/>
</dbReference>
<dbReference type="InterPro" id="IPR029062">
    <property type="entry name" value="Class_I_gatase-like"/>
</dbReference>
<dbReference type="RefSeq" id="WP_014271264.1">
    <property type="nucleotide sequence ID" value="NC_016633.1"/>
</dbReference>
<evidence type="ECO:0000313" key="9">
    <source>
        <dbReference type="EMBL" id="AEV30424.1"/>
    </source>
</evidence>
<evidence type="ECO:0000256" key="3">
    <source>
        <dbReference type="ARBA" id="ARBA00022741"/>
    </source>
</evidence>
<gene>
    <name evidence="9" type="ordered locus">SpiGrapes_2664</name>
</gene>
<dbReference type="PANTHER" id="PTHR10099">
    <property type="entry name" value="PHOSPHORIBOSYLFORMYLGLYCINAMIDINE SYNTHASE"/>
    <property type="match status" value="1"/>
</dbReference>
<keyword evidence="4" id="KW-0658">Purine biosynthesis</keyword>
<evidence type="ECO:0000256" key="4">
    <source>
        <dbReference type="ARBA" id="ARBA00022755"/>
    </source>
</evidence>
<dbReference type="Gene3D" id="3.40.50.880">
    <property type="match status" value="1"/>
</dbReference>
<dbReference type="GO" id="GO:0004642">
    <property type="term" value="F:phosphoribosylformylglycinamidine synthase activity"/>
    <property type="evidence" value="ECO:0007669"/>
    <property type="project" value="TreeGrafter"/>
</dbReference>